<dbReference type="EMBL" id="CAMKVN010027055">
    <property type="protein sequence ID" value="CAI2201274.1"/>
    <property type="molecule type" value="Genomic_DNA"/>
</dbReference>
<dbReference type="AlphaFoldDB" id="A0A9W4X1L5"/>
<sequence length="45" mass="5335">KLSIHLKRHSLMFAEQLFLSDRRSMLKFYDLTVFQNLPRVASEPA</sequence>
<dbReference type="Proteomes" id="UP001153678">
    <property type="component" value="Unassembled WGS sequence"/>
</dbReference>
<reference evidence="1" key="1">
    <citation type="submission" date="2022-08" db="EMBL/GenBank/DDBJ databases">
        <authorList>
            <person name="Kallberg Y."/>
            <person name="Tangrot J."/>
            <person name="Rosling A."/>
        </authorList>
    </citation>
    <scope>NUCLEOTIDE SEQUENCE</scope>
    <source>
        <strain evidence="1">Wild A</strain>
    </source>
</reference>
<evidence type="ECO:0000313" key="2">
    <source>
        <dbReference type="Proteomes" id="UP001153678"/>
    </source>
</evidence>
<proteinExistence type="predicted"/>
<accession>A0A9W4X1L5</accession>
<name>A0A9W4X1L5_9GLOM</name>
<keyword evidence="2" id="KW-1185">Reference proteome</keyword>
<organism evidence="1 2">
    <name type="scientific">Funneliformis geosporum</name>
    <dbReference type="NCBI Taxonomy" id="1117311"/>
    <lineage>
        <taxon>Eukaryota</taxon>
        <taxon>Fungi</taxon>
        <taxon>Fungi incertae sedis</taxon>
        <taxon>Mucoromycota</taxon>
        <taxon>Glomeromycotina</taxon>
        <taxon>Glomeromycetes</taxon>
        <taxon>Glomerales</taxon>
        <taxon>Glomeraceae</taxon>
        <taxon>Funneliformis</taxon>
    </lineage>
</organism>
<gene>
    <name evidence="1" type="ORF">FWILDA_LOCUS19984</name>
</gene>
<feature type="non-terminal residue" evidence="1">
    <location>
        <position position="45"/>
    </location>
</feature>
<evidence type="ECO:0000313" key="1">
    <source>
        <dbReference type="EMBL" id="CAI2201274.1"/>
    </source>
</evidence>
<protein>
    <submittedName>
        <fullName evidence="1">693_t:CDS:1</fullName>
    </submittedName>
</protein>
<feature type="non-terminal residue" evidence="1">
    <location>
        <position position="1"/>
    </location>
</feature>
<comment type="caution">
    <text evidence="1">The sequence shown here is derived from an EMBL/GenBank/DDBJ whole genome shotgun (WGS) entry which is preliminary data.</text>
</comment>